<keyword evidence="4 8" id="KW-0812">Transmembrane</keyword>
<gene>
    <name evidence="10" type="ORF">CJ030_MR8G005352</name>
</gene>
<dbReference type="EMBL" id="RXIC02000026">
    <property type="protein sequence ID" value="KAB1201970.1"/>
    <property type="molecule type" value="Genomic_DNA"/>
</dbReference>
<feature type="transmembrane region" description="Helical" evidence="8">
    <location>
        <begin position="236"/>
        <end position="260"/>
    </location>
</feature>
<keyword evidence="3 8" id="KW-0808">Transferase</keyword>
<evidence type="ECO:0000313" key="10">
    <source>
        <dbReference type="EMBL" id="KAB1201970.1"/>
    </source>
</evidence>
<comment type="similarity">
    <text evidence="2 8">Belongs to the DHHC palmitoyltransferase family.</text>
</comment>
<evidence type="ECO:0000256" key="1">
    <source>
        <dbReference type="ARBA" id="ARBA00004127"/>
    </source>
</evidence>
<evidence type="ECO:0000256" key="6">
    <source>
        <dbReference type="ARBA" id="ARBA00023136"/>
    </source>
</evidence>
<dbReference type="Pfam" id="PF01529">
    <property type="entry name" value="DHHC"/>
    <property type="match status" value="1"/>
</dbReference>
<dbReference type="OrthoDB" id="4096362at2759"/>
<evidence type="ECO:0000256" key="8">
    <source>
        <dbReference type="RuleBase" id="RU079119"/>
    </source>
</evidence>
<reference evidence="10 11" key="1">
    <citation type="journal article" date="2019" name="Plant Biotechnol. J.">
        <title>The red bayberry genome and genetic basis of sex determination.</title>
        <authorList>
            <person name="Jia H.M."/>
            <person name="Jia H.J."/>
            <person name="Cai Q.L."/>
            <person name="Wang Y."/>
            <person name="Zhao H.B."/>
            <person name="Yang W.F."/>
            <person name="Wang G.Y."/>
            <person name="Li Y.H."/>
            <person name="Zhan D.L."/>
            <person name="Shen Y.T."/>
            <person name="Niu Q.F."/>
            <person name="Chang L."/>
            <person name="Qiu J."/>
            <person name="Zhao L."/>
            <person name="Xie H.B."/>
            <person name="Fu W.Y."/>
            <person name="Jin J."/>
            <person name="Li X.W."/>
            <person name="Jiao Y."/>
            <person name="Zhou C.C."/>
            <person name="Tu T."/>
            <person name="Chai C.Y."/>
            <person name="Gao J.L."/>
            <person name="Fan L.J."/>
            <person name="van de Weg E."/>
            <person name="Wang J.Y."/>
            <person name="Gao Z.S."/>
        </authorList>
    </citation>
    <scope>NUCLEOTIDE SEQUENCE [LARGE SCALE GENOMIC DNA]</scope>
    <source>
        <tissue evidence="10">Leaves</tissue>
    </source>
</reference>
<dbReference type="Proteomes" id="UP000516437">
    <property type="component" value="Chromosome 8"/>
</dbReference>
<accession>A0A6A1USB3</accession>
<dbReference type="PROSITE" id="PS50216">
    <property type="entry name" value="DHHC"/>
    <property type="match status" value="1"/>
</dbReference>
<dbReference type="GO" id="GO:0005794">
    <property type="term" value="C:Golgi apparatus"/>
    <property type="evidence" value="ECO:0007669"/>
    <property type="project" value="TreeGrafter"/>
</dbReference>
<evidence type="ECO:0000256" key="3">
    <source>
        <dbReference type="ARBA" id="ARBA00022679"/>
    </source>
</evidence>
<dbReference type="InterPro" id="IPR001594">
    <property type="entry name" value="Palmitoyltrfase_DHHC"/>
</dbReference>
<evidence type="ECO:0000256" key="7">
    <source>
        <dbReference type="ARBA" id="ARBA00023315"/>
    </source>
</evidence>
<comment type="domain">
    <text evidence="8">The DHHC domain is required for palmitoyltransferase activity.</text>
</comment>
<dbReference type="PANTHER" id="PTHR22883:SF57">
    <property type="entry name" value="S-ACYLTRANSFERASE"/>
    <property type="match status" value="1"/>
</dbReference>
<sequence length="365" mass="40936">MKNQKMEDTGKDIEVMTSVALSDPSETGSTKEEVEVENTGKGGNILVTIREKCWKIIRVMEDQWGKYVGGGNLERTRAYHVWPGKNVFLFHGRLVCGPDPRGLMLTSVSIILSSWIFAVYVGDNLPPSHSRVIITVSVILTIVVIANLFLVSSIDPGIIPRNDQEATRDEVGTSNGTSRKRVIVNGVEIKLRYCRICKIYRPPRSCHCALCDNCVEKFDHHSPWIGQCIALRNYRFYLTFLVSALVFFAYIVAFSCWRLHQKVVRNGTGLLGMLRRCPETLALASFSFAATGFLGALAIYHVYLTAINQTAYENFRQRYVGSKNPFDRGVVNNIMEVLFVPMPPSRVDFRAEIAPRSFLTAAGEV</sequence>
<dbReference type="InterPro" id="IPR039859">
    <property type="entry name" value="PFA4/ZDH16/20/ERF2-like"/>
</dbReference>
<dbReference type="AlphaFoldDB" id="A0A6A1USB3"/>
<evidence type="ECO:0000259" key="9">
    <source>
        <dbReference type="Pfam" id="PF01529"/>
    </source>
</evidence>
<feature type="transmembrane region" description="Helical" evidence="8">
    <location>
        <begin position="132"/>
        <end position="151"/>
    </location>
</feature>
<evidence type="ECO:0000256" key="5">
    <source>
        <dbReference type="ARBA" id="ARBA00022989"/>
    </source>
</evidence>
<comment type="catalytic activity">
    <reaction evidence="8">
        <text>L-cysteinyl-[protein] + hexadecanoyl-CoA = S-hexadecanoyl-L-cysteinyl-[protein] + CoA</text>
        <dbReference type="Rhea" id="RHEA:36683"/>
        <dbReference type="Rhea" id="RHEA-COMP:10131"/>
        <dbReference type="Rhea" id="RHEA-COMP:11032"/>
        <dbReference type="ChEBI" id="CHEBI:29950"/>
        <dbReference type="ChEBI" id="CHEBI:57287"/>
        <dbReference type="ChEBI" id="CHEBI:57379"/>
        <dbReference type="ChEBI" id="CHEBI:74151"/>
        <dbReference type="EC" id="2.3.1.225"/>
    </reaction>
</comment>
<organism evidence="10 11">
    <name type="scientific">Morella rubra</name>
    <name type="common">Chinese bayberry</name>
    <dbReference type="NCBI Taxonomy" id="262757"/>
    <lineage>
        <taxon>Eukaryota</taxon>
        <taxon>Viridiplantae</taxon>
        <taxon>Streptophyta</taxon>
        <taxon>Embryophyta</taxon>
        <taxon>Tracheophyta</taxon>
        <taxon>Spermatophyta</taxon>
        <taxon>Magnoliopsida</taxon>
        <taxon>eudicotyledons</taxon>
        <taxon>Gunneridae</taxon>
        <taxon>Pentapetalae</taxon>
        <taxon>rosids</taxon>
        <taxon>fabids</taxon>
        <taxon>Fagales</taxon>
        <taxon>Myricaceae</taxon>
        <taxon>Morella</taxon>
    </lineage>
</organism>
<feature type="transmembrane region" description="Helical" evidence="8">
    <location>
        <begin position="102"/>
        <end position="120"/>
    </location>
</feature>
<protein>
    <recommendedName>
        <fullName evidence="8">S-acyltransferase</fullName>
        <ecNumber evidence="8">2.3.1.225</ecNumber>
    </recommendedName>
    <alternativeName>
        <fullName evidence="8">Palmitoyltransferase</fullName>
    </alternativeName>
</protein>
<evidence type="ECO:0000313" key="11">
    <source>
        <dbReference type="Proteomes" id="UP000516437"/>
    </source>
</evidence>
<dbReference type="GO" id="GO:0006612">
    <property type="term" value="P:protein targeting to membrane"/>
    <property type="evidence" value="ECO:0007669"/>
    <property type="project" value="TreeGrafter"/>
</dbReference>
<keyword evidence="6 8" id="KW-0472">Membrane</keyword>
<keyword evidence="7 8" id="KW-0012">Acyltransferase</keyword>
<name>A0A6A1USB3_9ROSI</name>
<comment type="caution">
    <text evidence="10">The sequence shown here is derived from an EMBL/GenBank/DDBJ whole genome shotgun (WGS) entry which is preliminary data.</text>
</comment>
<dbReference type="GO" id="GO:0019706">
    <property type="term" value="F:protein-cysteine S-palmitoyltransferase activity"/>
    <property type="evidence" value="ECO:0007669"/>
    <property type="project" value="UniProtKB-EC"/>
</dbReference>
<dbReference type="EC" id="2.3.1.225" evidence="8"/>
<evidence type="ECO:0000256" key="2">
    <source>
        <dbReference type="ARBA" id="ARBA00008574"/>
    </source>
</evidence>
<comment type="subcellular location">
    <subcellularLocation>
        <location evidence="1">Endomembrane system</location>
        <topology evidence="1">Multi-pass membrane protein</topology>
    </subcellularLocation>
</comment>
<evidence type="ECO:0000256" key="4">
    <source>
        <dbReference type="ARBA" id="ARBA00022692"/>
    </source>
</evidence>
<proteinExistence type="inferred from homology"/>
<dbReference type="PANTHER" id="PTHR22883">
    <property type="entry name" value="ZINC FINGER DHHC DOMAIN CONTAINING PROTEIN"/>
    <property type="match status" value="1"/>
</dbReference>
<feature type="transmembrane region" description="Helical" evidence="8">
    <location>
        <begin position="280"/>
        <end position="303"/>
    </location>
</feature>
<keyword evidence="11" id="KW-1185">Reference proteome</keyword>
<feature type="domain" description="Palmitoyltransferase DHHC" evidence="9">
    <location>
        <begin position="190"/>
        <end position="317"/>
    </location>
</feature>
<dbReference type="GO" id="GO:0005783">
    <property type="term" value="C:endoplasmic reticulum"/>
    <property type="evidence" value="ECO:0007669"/>
    <property type="project" value="TreeGrafter"/>
</dbReference>
<keyword evidence="5 8" id="KW-1133">Transmembrane helix</keyword>